<keyword evidence="1" id="KW-0472">Membrane</keyword>
<comment type="caution">
    <text evidence="2">The sequence shown here is derived from an EMBL/GenBank/DDBJ whole genome shotgun (WGS) entry which is preliminary data.</text>
</comment>
<accession>A0A1F6Y5K5</accession>
<proteinExistence type="predicted"/>
<sequence length="95" mass="10772">MPLSSLGLLYRILAAIILLLSVLFLPFWVSVILALAGMAYFPFFLEAVILFLLSDLLYGASEAKFFNITFVSFILALVCFIILELFKKKLRFNSK</sequence>
<feature type="transmembrane region" description="Helical" evidence="1">
    <location>
        <begin position="66"/>
        <end position="86"/>
    </location>
</feature>
<name>A0A1F6Y5K5_9BACT</name>
<organism evidence="2 3">
    <name type="scientific">Candidatus Nomurabacteria bacterium RIFCSPLOWO2_02_FULL_40_67</name>
    <dbReference type="NCBI Taxonomy" id="1801787"/>
    <lineage>
        <taxon>Bacteria</taxon>
        <taxon>Candidatus Nomuraibacteriota</taxon>
    </lineage>
</organism>
<feature type="transmembrane region" description="Helical" evidence="1">
    <location>
        <begin position="12"/>
        <end position="36"/>
    </location>
</feature>
<evidence type="ECO:0000256" key="1">
    <source>
        <dbReference type="SAM" id="Phobius"/>
    </source>
</evidence>
<keyword evidence="1" id="KW-0812">Transmembrane</keyword>
<dbReference type="AlphaFoldDB" id="A0A1F6Y5K5"/>
<evidence type="ECO:0000313" key="2">
    <source>
        <dbReference type="EMBL" id="OGJ01681.1"/>
    </source>
</evidence>
<protein>
    <submittedName>
        <fullName evidence="2">Uncharacterized protein</fullName>
    </submittedName>
</protein>
<dbReference type="EMBL" id="MFVL01000013">
    <property type="protein sequence ID" value="OGJ01681.1"/>
    <property type="molecule type" value="Genomic_DNA"/>
</dbReference>
<keyword evidence="1" id="KW-1133">Transmembrane helix</keyword>
<reference evidence="2 3" key="1">
    <citation type="journal article" date="2016" name="Nat. Commun.">
        <title>Thousands of microbial genomes shed light on interconnected biogeochemical processes in an aquifer system.</title>
        <authorList>
            <person name="Anantharaman K."/>
            <person name="Brown C.T."/>
            <person name="Hug L.A."/>
            <person name="Sharon I."/>
            <person name="Castelle C.J."/>
            <person name="Probst A.J."/>
            <person name="Thomas B.C."/>
            <person name="Singh A."/>
            <person name="Wilkins M.J."/>
            <person name="Karaoz U."/>
            <person name="Brodie E.L."/>
            <person name="Williams K.H."/>
            <person name="Hubbard S.S."/>
            <person name="Banfield J.F."/>
        </authorList>
    </citation>
    <scope>NUCLEOTIDE SEQUENCE [LARGE SCALE GENOMIC DNA]</scope>
</reference>
<evidence type="ECO:0000313" key="3">
    <source>
        <dbReference type="Proteomes" id="UP000177693"/>
    </source>
</evidence>
<gene>
    <name evidence="2" type="ORF">A3I23_00195</name>
</gene>
<dbReference type="Proteomes" id="UP000177693">
    <property type="component" value="Unassembled WGS sequence"/>
</dbReference>